<dbReference type="AlphaFoldDB" id="A0A6G1JI40"/>
<accession>A0A6G1JI40</accession>
<dbReference type="EMBL" id="MU005571">
    <property type="protein sequence ID" value="KAF2689890.1"/>
    <property type="molecule type" value="Genomic_DNA"/>
</dbReference>
<keyword evidence="2" id="KW-1185">Reference proteome</keyword>
<reference evidence="1" key="1">
    <citation type="journal article" date="2020" name="Stud. Mycol.">
        <title>101 Dothideomycetes genomes: a test case for predicting lifestyles and emergence of pathogens.</title>
        <authorList>
            <person name="Haridas S."/>
            <person name="Albert R."/>
            <person name="Binder M."/>
            <person name="Bloem J."/>
            <person name="Labutti K."/>
            <person name="Salamov A."/>
            <person name="Andreopoulos B."/>
            <person name="Baker S."/>
            <person name="Barry K."/>
            <person name="Bills G."/>
            <person name="Bluhm B."/>
            <person name="Cannon C."/>
            <person name="Castanera R."/>
            <person name="Culley D."/>
            <person name="Daum C."/>
            <person name="Ezra D."/>
            <person name="Gonzalez J."/>
            <person name="Henrissat B."/>
            <person name="Kuo A."/>
            <person name="Liang C."/>
            <person name="Lipzen A."/>
            <person name="Lutzoni F."/>
            <person name="Magnuson J."/>
            <person name="Mondo S."/>
            <person name="Nolan M."/>
            <person name="Ohm R."/>
            <person name="Pangilinan J."/>
            <person name="Park H.-J."/>
            <person name="Ramirez L."/>
            <person name="Alfaro M."/>
            <person name="Sun H."/>
            <person name="Tritt A."/>
            <person name="Yoshinaga Y."/>
            <person name="Zwiers L.-H."/>
            <person name="Turgeon B."/>
            <person name="Goodwin S."/>
            <person name="Spatafora J."/>
            <person name="Crous P."/>
            <person name="Grigoriev I."/>
        </authorList>
    </citation>
    <scope>NUCLEOTIDE SEQUENCE</scope>
    <source>
        <strain evidence="1">CBS 122367</strain>
    </source>
</reference>
<protein>
    <submittedName>
        <fullName evidence="1">Uncharacterized protein</fullName>
    </submittedName>
</protein>
<evidence type="ECO:0000313" key="1">
    <source>
        <dbReference type="EMBL" id="KAF2689890.1"/>
    </source>
</evidence>
<name>A0A6G1JI40_9PLEO</name>
<evidence type="ECO:0000313" key="2">
    <source>
        <dbReference type="Proteomes" id="UP000799291"/>
    </source>
</evidence>
<dbReference type="Proteomes" id="UP000799291">
    <property type="component" value="Unassembled WGS sequence"/>
</dbReference>
<sequence>MRYNLLHSNFVRARPYRLETQQHNPHLHLHRAPLLLDTLRTIHVYWTIVALPEPLRIKSQPLRLKPRFLFSSDQLLTTLQQLLREYLAQIDILHSFFFFFPCNTSAASPTATTSTTTVSLRPSDILHFRIFRSPFRASPAPLLQRRLPLAQILFALATTYTSAASTVPFKAPSDATTLASSASLHPQQRPSVSASSIPSFAASPTSKVPASSASLLSSDTLYTSSFHIVFRRLAYYDESDNLIVSLNLAPILTSASLLT</sequence>
<gene>
    <name evidence="1" type="ORF">K458DRAFT_383013</name>
</gene>
<organism evidence="1 2">
    <name type="scientific">Lentithecium fluviatile CBS 122367</name>
    <dbReference type="NCBI Taxonomy" id="1168545"/>
    <lineage>
        <taxon>Eukaryota</taxon>
        <taxon>Fungi</taxon>
        <taxon>Dikarya</taxon>
        <taxon>Ascomycota</taxon>
        <taxon>Pezizomycotina</taxon>
        <taxon>Dothideomycetes</taxon>
        <taxon>Pleosporomycetidae</taxon>
        <taxon>Pleosporales</taxon>
        <taxon>Massarineae</taxon>
        <taxon>Lentitheciaceae</taxon>
        <taxon>Lentithecium</taxon>
    </lineage>
</organism>
<proteinExistence type="predicted"/>